<dbReference type="EMBL" id="FOSD01000007">
    <property type="protein sequence ID" value="SFK47848.1"/>
    <property type="molecule type" value="Genomic_DNA"/>
</dbReference>
<organism evidence="2 3">
    <name type="scientific">Candidatus Pantoea symbiotica</name>
    <dbReference type="NCBI Taxonomy" id="1884370"/>
    <lineage>
        <taxon>Bacteria</taxon>
        <taxon>Pseudomonadati</taxon>
        <taxon>Pseudomonadota</taxon>
        <taxon>Gammaproteobacteria</taxon>
        <taxon>Enterobacterales</taxon>
        <taxon>Erwiniaceae</taxon>
        <taxon>Pantoea</taxon>
    </lineage>
</organism>
<dbReference type="PANTHER" id="PTHR39209:SF2">
    <property type="entry name" value="CYTOPLASMIC PROTEIN"/>
    <property type="match status" value="1"/>
</dbReference>
<dbReference type="SMART" id="SM00873">
    <property type="entry name" value="B3_4"/>
    <property type="match status" value="1"/>
</dbReference>
<evidence type="ECO:0000259" key="1">
    <source>
        <dbReference type="SMART" id="SM00873"/>
    </source>
</evidence>
<proteinExistence type="predicted"/>
<name>A0A1I3ZUW9_9GAMM</name>
<dbReference type="InterPro" id="IPR005146">
    <property type="entry name" value="B3/B4_tRNA-bd"/>
</dbReference>
<protein>
    <submittedName>
        <fullName evidence="2">B3/B4 domain-containing protein (DNA/RNA-binding domain of Phe-tRNA-synthetase)</fullName>
    </submittedName>
</protein>
<dbReference type="PANTHER" id="PTHR39209">
    <property type="match status" value="1"/>
</dbReference>
<dbReference type="Proteomes" id="UP000198841">
    <property type="component" value="Unassembled WGS sequence"/>
</dbReference>
<feature type="domain" description="B3/B4 tRNA-binding" evidence="1">
    <location>
        <begin position="61"/>
        <end position="212"/>
    </location>
</feature>
<gene>
    <name evidence="2" type="ORF">SAMN05518863_107195</name>
</gene>
<dbReference type="InterPro" id="IPR020825">
    <property type="entry name" value="Phe-tRNA_synthase-like_B3/B4"/>
</dbReference>
<reference evidence="2 3" key="1">
    <citation type="submission" date="2016-10" db="EMBL/GenBank/DDBJ databases">
        <authorList>
            <person name="Varghese N."/>
            <person name="Submissions S."/>
        </authorList>
    </citation>
    <scope>NUCLEOTIDE SEQUENCE [LARGE SCALE GENOMIC DNA]</scope>
    <source>
        <strain evidence="2 3">YR512</strain>
    </source>
</reference>
<accession>A0A1I3ZUW9</accession>
<dbReference type="SUPFAM" id="SSF56037">
    <property type="entry name" value="PheT/TilS domain"/>
    <property type="match status" value="1"/>
</dbReference>
<evidence type="ECO:0000313" key="2">
    <source>
        <dbReference type="EMBL" id="SFK47848.1"/>
    </source>
</evidence>
<dbReference type="Gene3D" id="3.50.40.10">
    <property type="entry name" value="Phenylalanyl-trna Synthetase, Chain B, domain 3"/>
    <property type="match status" value="1"/>
</dbReference>
<evidence type="ECO:0000313" key="3">
    <source>
        <dbReference type="Proteomes" id="UP000198841"/>
    </source>
</evidence>
<keyword evidence="3" id="KW-1185">Reference proteome</keyword>
<comment type="caution">
    <text evidence="2">The sequence shown here is derived from an EMBL/GenBank/DDBJ whole genome shotgun (WGS) entry which is preliminary data.</text>
</comment>
<dbReference type="RefSeq" id="WP_008108762.1">
    <property type="nucleotide sequence ID" value="NZ_FOSD01000007.1"/>
</dbReference>
<dbReference type="Pfam" id="PF03483">
    <property type="entry name" value="B3_4"/>
    <property type="match status" value="1"/>
</dbReference>
<sequence>MFAFSPSIDPSVSSLAPDFTALSILVQAAPVERPQVGEEALAQACRDMLQDDFPWADAHLTQWAEMFKRFGAKPKRTPCSADALRKRVQRDGTMAAIDPIVDLYNAVSIRFAIPVGGENVAAYVGNPRLTRADGSETFDVYKEGVLSHESPEPGEVVWRDDAGVTCRRWNWRQGVRTRLSIEQAQMWFVLERLPAMPLESLQQAGDMLEHGIQQMMPGASIERRLLGNINS</sequence>